<name>A0A423X201_9PEZI</name>
<gene>
    <name evidence="1" type="ORF">VMCG_02645</name>
</gene>
<keyword evidence="2" id="KW-1185">Reference proteome</keyword>
<reference evidence="1 2" key="1">
    <citation type="submission" date="2015-09" db="EMBL/GenBank/DDBJ databases">
        <title>Host preference determinants of Valsa canker pathogens revealed by comparative genomics.</title>
        <authorList>
            <person name="Yin Z."/>
            <person name="Huang L."/>
        </authorList>
    </citation>
    <scope>NUCLEOTIDE SEQUENCE [LARGE SCALE GENOMIC DNA]</scope>
    <source>
        <strain evidence="1 2">03-1</strain>
    </source>
</reference>
<dbReference type="AlphaFoldDB" id="A0A423X201"/>
<evidence type="ECO:0000313" key="2">
    <source>
        <dbReference type="Proteomes" id="UP000283895"/>
    </source>
</evidence>
<accession>A0A423X201</accession>
<organism evidence="1 2">
    <name type="scientific">Cytospora schulzeri</name>
    <dbReference type="NCBI Taxonomy" id="448051"/>
    <lineage>
        <taxon>Eukaryota</taxon>
        <taxon>Fungi</taxon>
        <taxon>Dikarya</taxon>
        <taxon>Ascomycota</taxon>
        <taxon>Pezizomycotina</taxon>
        <taxon>Sordariomycetes</taxon>
        <taxon>Sordariomycetidae</taxon>
        <taxon>Diaporthales</taxon>
        <taxon>Cytosporaceae</taxon>
        <taxon>Cytospora</taxon>
    </lineage>
</organism>
<dbReference type="EMBL" id="LKEA01000004">
    <property type="protein sequence ID" value="ROW09810.1"/>
    <property type="molecule type" value="Genomic_DNA"/>
</dbReference>
<protein>
    <submittedName>
        <fullName evidence="1">Uncharacterized protein</fullName>
    </submittedName>
</protein>
<proteinExistence type="predicted"/>
<sequence>MTLLLSDNEQRLSSPYDEEPHIANLFVPQLSVKEAVLVFGIFQQDGSLKASEILRNETILAKCSAQTSEAGLPASGQVRRLAGRRCAIRRSMPVIDDVRRIDLADPDGQNGLALSMDSITEICSYKPFKEGKHMTL</sequence>
<evidence type="ECO:0000313" key="1">
    <source>
        <dbReference type="EMBL" id="ROW09810.1"/>
    </source>
</evidence>
<comment type="caution">
    <text evidence="1">The sequence shown here is derived from an EMBL/GenBank/DDBJ whole genome shotgun (WGS) entry which is preliminary data.</text>
</comment>
<dbReference type="Proteomes" id="UP000283895">
    <property type="component" value="Unassembled WGS sequence"/>
</dbReference>